<keyword evidence="2 9" id="KW-0812">Transmembrane</keyword>
<evidence type="ECO:0000256" key="6">
    <source>
        <dbReference type="ARBA" id="ARBA00023136"/>
    </source>
</evidence>
<feature type="domain" description="PGG" evidence="10">
    <location>
        <begin position="415"/>
        <end position="524"/>
    </location>
</feature>
<keyword evidence="4 9" id="KW-1133">Transmembrane helix</keyword>
<evidence type="ECO:0000256" key="4">
    <source>
        <dbReference type="ARBA" id="ARBA00022989"/>
    </source>
</evidence>
<feature type="transmembrane region" description="Helical" evidence="9">
    <location>
        <begin position="421"/>
        <end position="444"/>
    </location>
</feature>
<dbReference type="PANTHER" id="PTHR24186:SF46">
    <property type="entry name" value="PROTEIN ACCELERATED CELL DEATH 6-LIKE"/>
    <property type="match status" value="1"/>
</dbReference>
<dbReference type="GO" id="GO:0016020">
    <property type="term" value="C:membrane"/>
    <property type="evidence" value="ECO:0007669"/>
    <property type="project" value="UniProtKB-SubCell"/>
</dbReference>
<evidence type="ECO:0000313" key="11">
    <source>
        <dbReference type="EMBL" id="KAL3714919.1"/>
    </source>
</evidence>
<organism evidence="11 12">
    <name type="scientific">Eucalyptus globulus</name>
    <name type="common">Tasmanian blue gum</name>
    <dbReference type="NCBI Taxonomy" id="34317"/>
    <lineage>
        <taxon>Eukaryota</taxon>
        <taxon>Viridiplantae</taxon>
        <taxon>Streptophyta</taxon>
        <taxon>Embryophyta</taxon>
        <taxon>Tracheophyta</taxon>
        <taxon>Spermatophyta</taxon>
        <taxon>Magnoliopsida</taxon>
        <taxon>eudicotyledons</taxon>
        <taxon>Gunneridae</taxon>
        <taxon>Pentapetalae</taxon>
        <taxon>rosids</taxon>
        <taxon>malvids</taxon>
        <taxon>Myrtales</taxon>
        <taxon>Myrtaceae</taxon>
        <taxon>Myrtoideae</taxon>
        <taxon>Eucalypteae</taxon>
        <taxon>Eucalyptus</taxon>
    </lineage>
</organism>
<dbReference type="Pfam" id="PF12796">
    <property type="entry name" value="Ank_2"/>
    <property type="match status" value="2"/>
</dbReference>
<feature type="repeat" description="ANK" evidence="7">
    <location>
        <begin position="260"/>
        <end position="292"/>
    </location>
</feature>
<dbReference type="InterPro" id="IPR026961">
    <property type="entry name" value="PGG_dom"/>
</dbReference>
<evidence type="ECO:0000313" key="12">
    <source>
        <dbReference type="Proteomes" id="UP001634007"/>
    </source>
</evidence>
<dbReference type="PANTHER" id="PTHR24186">
    <property type="entry name" value="PROTEIN PHOSPHATASE 1 REGULATORY SUBUNIT"/>
    <property type="match status" value="1"/>
</dbReference>
<comment type="subcellular location">
    <subcellularLocation>
        <location evidence="1">Membrane</location>
        <topology evidence="1">Multi-pass membrane protein</topology>
    </subcellularLocation>
</comment>
<dbReference type="SUPFAM" id="SSF48403">
    <property type="entry name" value="Ankyrin repeat"/>
    <property type="match status" value="2"/>
</dbReference>
<evidence type="ECO:0000256" key="3">
    <source>
        <dbReference type="ARBA" id="ARBA00022737"/>
    </source>
</evidence>
<name>A0ABD3IN12_EUCGL</name>
<feature type="transmembrane region" description="Helical" evidence="9">
    <location>
        <begin position="464"/>
        <end position="487"/>
    </location>
</feature>
<keyword evidence="5 7" id="KW-0040">ANK repeat</keyword>
<comment type="caution">
    <text evidence="11">The sequence shown here is derived from an EMBL/GenBank/DDBJ whole genome shotgun (WGS) entry which is preliminary data.</text>
</comment>
<dbReference type="PROSITE" id="PS50297">
    <property type="entry name" value="ANK_REP_REGION"/>
    <property type="match status" value="1"/>
</dbReference>
<evidence type="ECO:0000256" key="1">
    <source>
        <dbReference type="ARBA" id="ARBA00004141"/>
    </source>
</evidence>
<evidence type="ECO:0000256" key="9">
    <source>
        <dbReference type="SAM" id="Phobius"/>
    </source>
</evidence>
<reference evidence="11 12" key="1">
    <citation type="submission" date="2024-11" db="EMBL/GenBank/DDBJ databases">
        <title>Chromosome-level genome assembly of Eucalyptus globulus Labill. provides insights into its genome evolution.</title>
        <authorList>
            <person name="Li X."/>
        </authorList>
    </citation>
    <scope>NUCLEOTIDE SEQUENCE [LARGE SCALE GENOMIC DNA]</scope>
    <source>
        <strain evidence="11">CL2024</strain>
        <tissue evidence="11">Fresh tender leaves</tissue>
    </source>
</reference>
<evidence type="ECO:0000256" key="7">
    <source>
        <dbReference type="PROSITE-ProRule" id="PRU00023"/>
    </source>
</evidence>
<evidence type="ECO:0000256" key="2">
    <source>
        <dbReference type="ARBA" id="ARBA00022692"/>
    </source>
</evidence>
<gene>
    <name evidence="11" type="ORF">ACJRO7_006770</name>
</gene>
<proteinExistence type="predicted"/>
<dbReference type="InterPro" id="IPR002110">
    <property type="entry name" value="Ankyrin_rpt"/>
</dbReference>
<dbReference type="InterPro" id="IPR036770">
    <property type="entry name" value="Ankyrin_rpt-contain_sf"/>
</dbReference>
<feature type="transmembrane region" description="Helical" evidence="9">
    <location>
        <begin position="533"/>
        <end position="552"/>
    </location>
</feature>
<feature type="repeat" description="ANK" evidence="7">
    <location>
        <begin position="157"/>
        <end position="182"/>
    </location>
</feature>
<keyword evidence="6 9" id="KW-0472">Membrane</keyword>
<feature type="transmembrane region" description="Helical" evidence="9">
    <location>
        <begin position="508"/>
        <end position="527"/>
    </location>
</feature>
<sequence length="600" mass="66339">MAHAIRIDGRDTSATPNGRLEALKGRNLPTSDNHKPLEDGDLNKIMDRDLFEATIEGDVEKFINALKQVSESRKLALSLIFDQVTPSGNSLLHVAASSESKHVMELILFHYPYLVTRKNSLEDTPLHVAVQDGRLEATRKLIRLRRDSEIVYWKNKDGKSPLYLAVETGCIKILQPLLEVSARDEAYAVKIQGMSPILAAIKKEDTDLLEAIIDQLPKLLHVRDENGGTPWHCAAFVGSVGAVRLLMRKCHYLALQKDKNGSYPIHMACEGGDVDIILELLDVWPDLAEIKNEKGQNILHVAAKGGNKRAVRHILKKCGEPDVIKKLVNSKDVDGNTPLNLASMHNHFEVKLYLTKAQTIRVQLRNNDRSNNLSVATEIFQIVFRKCIEMVVLRSISPQSTRKSSSGESESSRNEQIKKEIGTQLVVATLVASVSFTAGITLPGGYNVAGDPHPGMATMLHNRVFQVFIIFDAMATFTSILSVVTLLRAHNAILRVAEEALEVARPSLLLAVLAMTVAFSAAVILAVSKLTSLAIFLLCFAVPFVAVLFLHIDALSNDLSQGVVDRFHGVVGLLGRFQESRGYFQGLVDRYFLRLVDRLT</sequence>
<evidence type="ECO:0000256" key="5">
    <source>
        <dbReference type="ARBA" id="ARBA00023043"/>
    </source>
</evidence>
<evidence type="ECO:0000256" key="8">
    <source>
        <dbReference type="SAM" id="MobiDB-lite"/>
    </source>
</evidence>
<evidence type="ECO:0000259" key="10">
    <source>
        <dbReference type="Pfam" id="PF13962"/>
    </source>
</evidence>
<keyword evidence="12" id="KW-1185">Reference proteome</keyword>
<feature type="compositionally biased region" description="Basic and acidic residues" evidence="8">
    <location>
        <begin position="1"/>
        <end position="11"/>
    </location>
</feature>
<protein>
    <recommendedName>
        <fullName evidence="10">PGG domain-containing protein</fullName>
    </recommendedName>
</protein>
<accession>A0ABD3IN12</accession>
<dbReference type="SMART" id="SM00248">
    <property type="entry name" value="ANK"/>
    <property type="match status" value="8"/>
</dbReference>
<dbReference type="PROSITE" id="PS50088">
    <property type="entry name" value="ANK_REPEAT"/>
    <property type="match status" value="2"/>
</dbReference>
<dbReference type="EMBL" id="JBJKBG010000011">
    <property type="protein sequence ID" value="KAL3714919.1"/>
    <property type="molecule type" value="Genomic_DNA"/>
</dbReference>
<keyword evidence="3" id="KW-0677">Repeat</keyword>
<dbReference type="Gene3D" id="1.25.40.20">
    <property type="entry name" value="Ankyrin repeat-containing domain"/>
    <property type="match status" value="2"/>
</dbReference>
<dbReference type="Pfam" id="PF13962">
    <property type="entry name" value="PGG"/>
    <property type="match status" value="1"/>
</dbReference>
<dbReference type="Proteomes" id="UP001634007">
    <property type="component" value="Unassembled WGS sequence"/>
</dbReference>
<dbReference type="AlphaFoldDB" id="A0ABD3IN12"/>
<feature type="region of interest" description="Disordered" evidence="8">
    <location>
        <begin position="1"/>
        <end position="39"/>
    </location>
</feature>